<name>A0A6B9ZAA3_9BACT</name>
<dbReference type="AlphaFoldDB" id="A0A6B9ZAA3"/>
<dbReference type="SUPFAM" id="SSF88659">
    <property type="entry name" value="Sigma3 and sigma4 domains of RNA polymerase sigma factors"/>
    <property type="match status" value="1"/>
</dbReference>
<dbReference type="InterPro" id="IPR013324">
    <property type="entry name" value="RNA_pol_sigma_r3/r4-like"/>
</dbReference>
<evidence type="ECO:0000256" key="4">
    <source>
        <dbReference type="ARBA" id="ARBA00023163"/>
    </source>
</evidence>
<gene>
    <name evidence="7" type="ORF">GWR21_02120</name>
</gene>
<dbReference type="SUPFAM" id="SSF88946">
    <property type="entry name" value="Sigma2 domain of RNA polymerase sigma factors"/>
    <property type="match status" value="1"/>
</dbReference>
<dbReference type="NCBIfam" id="TIGR02937">
    <property type="entry name" value="sigma70-ECF"/>
    <property type="match status" value="1"/>
</dbReference>
<organism evidence="7 8">
    <name type="scientific">Chitinophaga agri</name>
    <dbReference type="NCBI Taxonomy" id="2703787"/>
    <lineage>
        <taxon>Bacteria</taxon>
        <taxon>Pseudomonadati</taxon>
        <taxon>Bacteroidota</taxon>
        <taxon>Chitinophagia</taxon>
        <taxon>Chitinophagales</taxon>
        <taxon>Chitinophagaceae</taxon>
        <taxon>Chitinophaga</taxon>
    </lineage>
</organism>
<keyword evidence="3" id="KW-0731">Sigma factor</keyword>
<dbReference type="PANTHER" id="PTHR43133">
    <property type="entry name" value="RNA POLYMERASE ECF-TYPE SIGMA FACTO"/>
    <property type="match status" value="1"/>
</dbReference>
<dbReference type="GO" id="GO:0016987">
    <property type="term" value="F:sigma factor activity"/>
    <property type="evidence" value="ECO:0007669"/>
    <property type="project" value="UniProtKB-KW"/>
</dbReference>
<dbReference type="Gene3D" id="1.10.10.10">
    <property type="entry name" value="Winged helix-like DNA-binding domain superfamily/Winged helix DNA-binding domain"/>
    <property type="match status" value="1"/>
</dbReference>
<protein>
    <submittedName>
        <fullName evidence="7">Sigma-70 family RNA polymerase sigma factor</fullName>
    </submittedName>
</protein>
<sequence length="164" mass="19260">MTKTEFLDHTMPHQAIIFKVVNIYTDNKEDKEDLLQEIWLQLWLSYPRFRGQSKLSTWMYQVALNTALTYTRKSATRDKHLRQAAAVAVTHEQENVQHEQERLLWDNIRSLQKAEKALILLYIDGISYREIAEITGDSESNVGTKLSRIRQKLKDLITSEKIKQ</sequence>
<dbReference type="Pfam" id="PF04542">
    <property type="entry name" value="Sigma70_r2"/>
    <property type="match status" value="1"/>
</dbReference>
<evidence type="ECO:0000259" key="5">
    <source>
        <dbReference type="Pfam" id="PF04542"/>
    </source>
</evidence>
<reference evidence="7 8" key="1">
    <citation type="submission" date="2020-01" db="EMBL/GenBank/DDBJ databases">
        <title>Complete genome sequence of Chitinophaga sp. H33E-04 isolated from quinoa roots.</title>
        <authorList>
            <person name="Weon H.-Y."/>
            <person name="Lee S.A."/>
        </authorList>
    </citation>
    <scope>NUCLEOTIDE SEQUENCE [LARGE SCALE GENOMIC DNA]</scope>
    <source>
        <strain evidence="7 8">H33E-04</strain>
    </source>
</reference>
<evidence type="ECO:0000313" key="7">
    <source>
        <dbReference type="EMBL" id="QHS58431.1"/>
    </source>
</evidence>
<dbReference type="InterPro" id="IPR007627">
    <property type="entry name" value="RNA_pol_sigma70_r2"/>
</dbReference>
<dbReference type="Pfam" id="PF08281">
    <property type="entry name" value="Sigma70_r4_2"/>
    <property type="match status" value="1"/>
</dbReference>
<comment type="similarity">
    <text evidence="1">Belongs to the sigma-70 factor family. ECF subfamily.</text>
</comment>
<dbReference type="EMBL" id="CP048113">
    <property type="protein sequence ID" value="QHS58431.1"/>
    <property type="molecule type" value="Genomic_DNA"/>
</dbReference>
<dbReference type="InterPro" id="IPR013249">
    <property type="entry name" value="RNA_pol_sigma70_r4_t2"/>
</dbReference>
<dbReference type="RefSeq" id="WP_162330134.1">
    <property type="nucleotide sequence ID" value="NZ_CP048113.1"/>
</dbReference>
<dbReference type="KEGG" id="chih:GWR21_02120"/>
<dbReference type="GO" id="GO:0006352">
    <property type="term" value="P:DNA-templated transcription initiation"/>
    <property type="evidence" value="ECO:0007669"/>
    <property type="project" value="InterPro"/>
</dbReference>
<dbReference type="InterPro" id="IPR014284">
    <property type="entry name" value="RNA_pol_sigma-70_dom"/>
</dbReference>
<evidence type="ECO:0000259" key="6">
    <source>
        <dbReference type="Pfam" id="PF08281"/>
    </source>
</evidence>
<dbReference type="InterPro" id="IPR013325">
    <property type="entry name" value="RNA_pol_sigma_r2"/>
</dbReference>
<dbReference type="InterPro" id="IPR036388">
    <property type="entry name" value="WH-like_DNA-bd_sf"/>
</dbReference>
<evidence type="ECO:0000256" key="1">
    <source>
        <dbReference type="ARBA" id="ARBA00010641"/>
    </source>
</evidence>
<dbReference type="PANTHER" id="PTHR43133:SF45">
    <property type="entry name" value="RNA POLYMERASE ECF-TYPE SIGMA FACTOR"/>
    <property type="match status" value="1"/>
</dbReference>
<evidence type="ECO:0000256" key="3">
    <source>
        <dbReference type="ARBA" id="ARBA00023082"/>
    </source>
</evidence>
<feature type="domain" description="RNA polymerase sigma factor 70 region 4 type 2" evidence="6">
    <location>
        <begin position="108"/>
        <end position="153"/>
    </location>
</feature>
<dbReference type="InterPro" id="IPR039425">
    <property type="entry name" value="RNA_pol_sigma-70-like"/>
</dbReference>
<dbReference type="Proteomes" id="UP000476411">
    <property type="component" value="Chromosome"/>
</dbReference>
<dbReference type="GO" id="GO:0003677">
    <property type="term" value="F:DNA binding"/>
    <property type="evidence" value="ECO:0007669"/>
    <property type="project" value="InterPro"/>
</dbReference>
<keyword evidence="4" id="KW-0804">Transcription</keyword>
<keyword evidence="8" id="KW-1185">Reference proteome</keyword>
<dbReference type="Gene3D" id="1.10.1740.10">
    <property type="match status" value="1"/>
</dbReference>
<feature type="domain" description="RNA polymerase sigma-70 region 2" evidence="5">
    <location>
        <begin position="13"/>
        <end position="75"/>
    </location>
</feature>
<evidence type="ECO:0000313" key="8">
    <source>
        <dbReference type="Proteomes" id="UP000476411"/>
    </source>
</evidence>
<proteinExistence type="inferred from homology"/>
<evidence type="ECO:0000256" key="2">
    <source>
        <dbReference type="ARBA" id="ARBA00023015"/>
    </source>
</evidence>
<keyword evidence="2" id="KW-0805">Transcription regulation</keyword>
<accession>A0A6B9ZAA3</accession>